<dbReference type="GO" id="GO:0008168">
    <property type="term" value="F:methyltransferase activity"/>
    <property type="evidence" value="ECO:0007669"/>
    <property type="project" value="UniProtKB-KW"/>
</dbReference>
<organism evidence="2 3">
    <name type="scientific">Phaeomoniella chlamydospora</name>
    <name type="common">Phaeoacremonium chlamydosporum</name>
    <dbReference type="NCBI Taxonomy" id="158046"/>
    <lineage>
        <taxon>Eukaryota</taxon>
        <taxon>Fungi</taxon>
        <taxon>Dikarya</taxon>
        <taxon>Ascomycota</taxon>
        <taxon>Pezizomycotina</taxon>
        <taxon>Eurotiomycetes</taxon>
        <taxon>Chaetothyriomycetidae</taxon>
        <taxon>Phaeomoniellales</taxon>
        <taxon>Phaeomoniellaceae</taxon>
        <taxon>Phaeomoniella</taxon>
    </lineage>
</organism>
<accession>A0A0G2EG93</accession>
<dbReference type="InterPro" id="IPR029063">
    <property type="entry name" value="SAM-dependent_MTases_sf"/>
</dbReference>
<reference evidence="2 3" key="2">
    <citation type="submission" date="2015-05" db="EMBL/GenBank/DDBJ databases">
        <authorList>
            <person name="Morales-Cruz A."/>
            <person name="Amrine K.C."/>
            <person name="Cantu D."/>
        </authorList>
    </citation>
    <scope>NUCLEOTIDE SEQUENCE [LARGE SCALE GENOMIC DNA]</scope>
    <source>
        <strain evidence="2">UCRPC4</strain>
    </source>
</reference>
<name>A0A0G2EG93_PHACM</name>
<reference evidence="2 3" key="1">
    <citation type="submission" date="2015-05" db="EMBL/GenBank/DDBJ databases">
        <title>Distinctive expansion of gene families associated with plant cell wall degradation and secondary metabolism in the genomes of grapevine trunk pathogens.</title>
        <authorList>
            <person name="Lawrence D.P."/>
            <person name="Travadon R."/>
            <person name="Rolshausen P.E."/>
            <person name="Baumgartner K."/>
        </authorList>
    </citation>
    <scope>NUCLEOTIDE SEQUENCE [LARGE SCALE GENOMIC DNA]</scope>
    <source>
        <strain evidence="2">UCRPC4</strain>
    </source>
</reference>
<keyword evidence="2" id="KW-0808">Transferase</keyword>
<dbReference type="Pfam" id="PF13489">
    <property type="entry name" value="Methyltransf_23"/>
    <property type="match status" value="1"/>
</dbReference>
<evidence type="ECO:0000313" key="3">
    <source>
        <dbReference type="Proteomes" id="UP000053317"/>
    </source>
</evidence>
<dbReference type="PANTHER" id="PTHR43591">
    <property type="entry name" value="METHYLTRANSFERASE"/>
    <property type="match status" value="1"/>
</dbReference>
<protein>
    <submittedName>
        <fullName evidence="2">Putative methyltransferase domain-containing protein</fullName>
    </submittedName>
</protein>
<sequence>MGSVHEPNNNTDKSPYVEPSTSREKNWKFTDLASELAVDPEGEEISSEDVWNTVTTTNNINTDEDDSVQEFGRTYHRYKQGSYLLPNDAKEKARLTVQHHMTLYAMDGELYLAPIAEPKNVLDIGTGTGIWAIEMASRHPESNVLGVDLSPVKTEAVPSNCQFEIADVTDPWSYDTQFDFIHGRFLLTCFDDHKAVFRAAYENLAPGGYLELEDIGGFEFIDDSGDGTALKKWNDTLFKAGLSMGRNWKCAWSYAQWLQELGFVDVVEKHYVCPGNTWPKGKYFKTLGILLNQNVKLGFEGLSMAVMTRGLRMSEDEVMKLVAEAKPDLDDKNIHSYSRIIVVHARKPL</sequence>
<dbReference type="Gene3D" id="3.40.50.150">
    <property type="entry name" value="Vaccinia Virus protein VP39"/>
    <property type="match status" value="1"/>
</dbReference>
<evidence type="ECO:0000313" key="2">
    <source>
        <dbReference type="EMBL" id="KKY21449.1"/>
    </source>
</evidence>
<dbReference type="CDD" id="cd02440">
    <property type="entry name" value="AdoMet_MTases"/>
    <property type="match status" value="1"/>
</dbReference>
<keyword evidence="3" id="KW-1185">Reference proteome</keyword>
<gene>
    <name evidence="2" type="ORF">UCRPC4_g03712</name>
</gene>
<proteinExistence type="predicted"/>
<dbReference type="AlphaFoldDB" id="A0A0G2EG93"/>
<feature type="compositionally biased region" description="Polar residues" evidence="1">
    <location>
        <begin position="1"/>
        <end position="13"/>
    </location>
</feature>
<comment type="caution">
    <text evidence="2">The sequence shown here is derived from an EMBL/GenBank/DDBJ whole genome shotgun (WGS) entry which is preliminary data.</text>
</comment>
<dbReference type="GO" id="GO:0032259">
    <property type="term" value="P:methylation"/>
    <property type="evidence" value="ECO:0007669"/>
    <property type="project" value="UniProtKB-KW"/>
</dbReference>
<dbReference type="Proteomes" id="UP000053317">
    <property type="component" value="Unassembled WGS sequence"/>
</dbReference>
<dbReference type="OrthoDB" id="2013972at2759"/>
<dbReference type="EMBL" id="LCWF01000085">
    <property type="protein sequence ID" value="KKY21449.1"/>
    <property type="molecule type" value="Genomic_DNA"/>
</dbReference>
<feature type="region of interest" description="Disordered" evidence="1">
    <location>
        <begin position="1"/>
        <end position="24"/>
    </location>
</feature>
<dbReference type="PANTHER" id="PTHR43591:SF102">
    <property type="entry name" value="S-ADENOSYL-L-METHIONINE-DEPENDENT METHYLTRANSFERASE"/>
    <property type="match status" value="1"/>
</dbReference>
<dbReference type="SUPFAM" id="SSF53335">
    <property type="entry name" value="S-adenosyl-L-methionine-dependent methyltransferases"/>
    <property type="match status" value="1"/>
</dbReference>
<keyword evidence="2" id="KW-0489">Methyltransferase</keyword>
<evidence type="ECO:0000256" key="1">
    <source>
        <dbReference type="SAM" id="MobiDB-lite"/>
    </source>
</evidence>